<dbReference type="VEuPathDB" id="VectorBase:GAUT036546"/>
<accession>A0A1A9VGK6</accession>
<dbReference type="EnsemblMetazoa" id="GAUT036546-RA">
    <property type="protein sequence ID" value="GAUT036546-PA"/>
    <property type="gene ID" value="GAUT036546"/>
</dbReference>
<proteinExistence type="predicted"/>
<sequence>MQMFNVFSLGYIKFILWAGESPHGRTSLSKENVFMWGSHGDRVIGRLVVWSMKSTEQGPSYPLDGSFLKSLQRSLDFYVVKKEKQRKKNNNTSNEVSNYNKYKIIMKTNDFRAASAATAFPLIQVILGSGQNQ</sequence>
<name>A0A1A9VGK6_GLOAU</name>
<organism evidence="1 2">
    <name type="scientific">Glossina austeni</name>
    <name type="common">Savannah tsetse fly</name>
    <dbReference type="NCBI Taxonomy" id="7395"/>
    <lineage>
        <taxon>Eukaryota</taxon>
        <taxon>Metazoa</taxon>
        <taxon>Ecdysozoa</taxon>
        <taxon>Arthropoda</taxon>
        <taxon>Hexapoda</taxon>
        <taxon>Insecta</taxon>
        <taxon>Pterygota</taxon>
        <taxon>Neoptera</taxon>
        <taxon>Endopterygota</taxon>
        <taxon>Diptera</taxon>
        <taxon>Brachycera</taxon>
        <taxon>Muscomorpha</taxon>
        <taxon>Hippoboscoidea</taxon>
        <taxon>Glossinidae</taxon>
        <taxon>Glossina</taxon>
    </lineage>
</organism>
<dbReference type="AlphaFoldDB" id="A0A1A9VGK6"/>
<protein>
    <submittedName>
        <fullName evidence="1">Uncharacterized protein</fullName>
    </submittedName>
</protein>
<dbReference type="Proteomes" id="UP000078200">
    <property type="component" value="Unassembled WGS sequence"/>
</dbReference>
<keyword evidence="2" id="KW-1185">Reference proteome</keyword>
<evidence type="ECO:0000313" key="2">
    <source>
        <dbReference type="Proteomes" id="UP000078200"/>
    </source>
</evidence>
<evidence type="ECO:0000313" key="1">
    <source>
        <dbReference type="EnsemblMetazoa" id="GAUT036546-PA"/>
    </source>
</evidence>
<reference evidence="1" key="1">
    <citation type="submission" date="2020-05" db="UniProtKB">
        <authorList>
            <consortium name="EnsemblMetazoa"/>
        </authorList>
    </citation>
    <scope>IDENTIFICATION</scope>
    <source>
        <strain evidence="1">TTRI</strain>
    </source>
</reference>